<organism evidence="1">
    <name type="scientific">marine sediment metagenome</name>
    <dbReference type="NCBI Taxonomy" id="412755"/>
    <lineage>
        <taxon>unclassified sequences</taxon>
        <taxon>metagenomes</taxon>
        <taxon>ecological metagenomes</taxon>
    </lineage>
</organism>
<protein>
    <recommendedName>
        <fullName evidence="2">Type II toxin-antitoxin system RelE/ParE family toxin</fullName>
    </recommendedName>
</protein>
<comment type="caution">
    <text evidence="1">The sequence shown here is derived from an EMBL/GenBank/DDBJ whole genome shotgun (WGS) entry which is preliminary data.</text>
</comment>
<sequence length="49" mass="5656">MYKILLLSQAQKDLDEFRGKIFQQIKDKILSLSKNPRPHGCLKLIAEEG</sequence>
<feature type="non-terminal residue" evidence="1">
    <location>
        <position position="49"/>
    </location>
</feature>
<gene>
    <name evidence="1" type="ORF">S01H1_23345</name>
</gene>
<accession>X0TTF3</accession>
<dbReference type="EMBL" id="BARS01013448">
    <property type="protein sequence ID" value="GAF96883.1"/>
    <property type="molecule type" value="Genomic_DNA"/>
</dbReference>
<proteinExistence type="predicted"/>
<dbReference type="Gene3D" id="3.30.2310.20">
    <property type="entry name" value="RelE-like"/>
    <property type="match status" value="1"/>
</dbReference>
<dbReference type="InterPro" id="IPR035093">
    <property type="entry name" value="RelE/ParE_toxin_dom_sf"/>
</dbReference>
<evidence type="ECO:0008006" key="2">
    <source>
        <dbReference type="Google" id="ProtNLM"/>
    </source>
</evidence>
<dbReference type="SUPFAM" id="SSF143011">
    <property type="entry name" value="RelE-like"/>
    <property type="match status" value="1"/>
</dbReference>
<reference evidence="1" key="1">
    <citation type="journal article" date="2014" name="Front. Microbiol.">
        <title>High frequency of phylogenetically diverse reductive dehalogenase-homologous genes in deep subseafloor sedimentary metagenomes.</title>
        <authorList>
            <person name="Kawai M."/>
            <person name="Futagami T."/>
            <person name="Toyoda A."/>
            <person name="Takaki Y."/>
            <person name="Nishi S."/>
            <person name="Hori S."/>
            <person name="Arai W."/>
            <person name="Tsubouchi T."/>
            <person name="Morono Y."/>
            <person name="Uchiyama I."/>
            <person name="Ito T."/>
            <person name="Fujiyama A."/>
            <person name="Inagaki F."/>
            <person name="Takami H."/>
        </authorList>
    </citation>
    <scope>NUCLEOTIDE SEQUENCE</scope>
    <source>
        <strain evidence="1">Expedition CK06-06</strain>
    </source>
</reference>
<dbReference type="AlphaFoldDB" id="X0TTF3"/>
<name>X0TTF3_9ZZZZ</name>
<evidence type="ECO:0000313" key="1">
    <source>
        <dbReference type="EMBL" id="GAF96883.1"/>
    </source>
</evidence>